<dbReference type="InterPro" id="IPR000683">
    <property type="entry name" value="Gfo/Idh/MocA-like_OxRdtase_N"/>
</dbReference>
<proteinExistence type="predicted"/>
<sequence>MDTPPFKFAAMGLDHRHIYGMAEGMIAAGGTFAGYWTDGSPLPLEGFEKRFPGVPRAADVRTLLEDPEIRLMLVASAPEHRAAHAISAMQHGKDVMTDKPGCITLSELAQIETVVARTGRIWSVNFSERFEVRAVTRATELVRAGAIGEVIQTIGMGPHRLNAHLRPDWFFDAGRYGGILTDIACHQIDQFLHFTGLETAEIVHAAIGNFANPERPDFEDFGELNLASGRSQGYIRVDWYTADALPNWGDGRLFILGSEGSIELRKYVDVAGRPGTDHLFLVNGSRCEHIDCSDASLPYFGQLAGDVVNRTETAVSQSHTFTVSRLALQAQAQAVRRGNLLSR</sequence>
<dbReference type="AlphaFoldDB" id="A0A317PMF5"/>
<dbReference type="SUPFAM" id="SSF55347">
    <property type="entry name" value="Glyceraldehyde-3-phosphate dehydrogenase-like, C-terminal domain"/>
    <property type="match status" value="1"/>
</dbReference>
<dbReference type="PANTHER" id="PTHR43818">
    <property type="entry name" value="BCDNA.GH03377"/>
    <property type="match status" value="1"/>
</dbReference>
<organism evidence="4 5">
    <name type="scientific">Hoeflea marina</name>
    <dbReference type="NCBI Taxonomy" id="274592"/>
    <lineage>
        <taxon>Bacteria</taxon>
        <taxon>Pseudomonadati</taxon>
        <taxon>Pseudomonadota</taxon>
        <taxon>Alphaproteobacteria</taxon>
        <taxon>Hyphomicrobiales</taxon>
        <taxon>Rhizobiaceae</taxon>
        <taxon>Hoeflea</taxon>
    </lineage>
</organism>
<dbReference type="InterPro" id="IPR055170">
    <property type="entry name" value="GFO_IDH_MocA-like_dom"/>
</dbReference>
<dbReference type="GO" id="GO:0000166">
    <property type="term" value="F:nucleotide binding"/>
    <property type="evidence" value="ECO:0007669"/>
    <property type="project" value="InterPro"/>
</dbReference>
<dbReference type="Proteomes" id="UP000246352">
    <property type="component" value="Unassembled WGS sequence"/>
</dbReference>
<dbReference type="Gene3D" id="3.30.360.10">
    <property type="entry name" value="Dihydrodipicolinate Reductase, domain 2"/>
    <property type="match status" value="1"/>
</dbReference>
<evidence type="ECO:0000259" key="2">
    <source>
        <dbReference type="Pfam" id="PF01408"/>
    </source>
</evidence>
<evidence type="ECO:0000313" key="5">
    <source>
        <dbReference type="Proteomes" id="UP000246352"/>
    </source>
</evidence>
<dbReference type="SUPFAM" id="SSF51735">
    <property type="entry name" value="NAD(P)-binding Rossmann-fold domains"/>
    <property type="match status" value="1"/>
</dbReference>
<comment type="caution">
    <text evidence="4">The sequence shown here is derived from an EMBL/GenBank/DDBJ whole genome shotgun (WGS) entry which is preliminary data.</text>
</comment>
<dbReference type="GO" id="GO:0016491">
    <property type="term" value="F:oxidoreductase activity"/>
    <property type="evidence" value="ECO:0007669"/>
    <property type="project" value="UniProtKB-KW"/>
</dbReference>
<keyword evidence="5" id="KW-1185">Reference proteome</keyword>
<dbReference type="Pfam" id="PF22725">
    <property type="entry name" value="GFO_IDH_MocA_C3"/>
    <property type="match status" value="1"/>
</dbReference>
<dbReference type="EMBL" id="QGTR01000002">
    <property type="protein sequence ID" value="PWW01693.1"/>
    <property type="molecule type" value="Genomic_DNA"/>
</dbReference>
<feature type="domain" description="Gfo/Idh/MocA-like oxidoreductase N-terminal" evidence="2">
    <location>
        <begin position="52"/>
        <end position="126"/>
    </location>
</feature>
<dbReference type="Gene3D" id="3.40.50.720">
    <property type="entry name" value="NAD(P)-binding Rossmann-like Domain"/>
    <property type="match status" value="1"/>
</dbReference>
<dbReference type="RefSeq" id="WP_110031473.1">
    <property type="nucleotide sequence ID" value="NZ_QGTR01000002.1"/>
</dbReference>
<dbReference type="InterPro" id="IPR036291">
    <property type="entry name" value="NAD(P)-bd_dom_sf"/>
</dbReference>
<feature type="domain" description="GFO/IDH/MocA-like oxidoreductase" evidence="3">
    <location>
        <begin position="136"/>
        <end position="263"/>
    </location>
</feature>
<dbReference type="InterPro" id="IPR050463">
    <property type="entry name" value="Gfo/Idh/MocA_oxidrdct_glycsds"/>
</dbReference>
<accession>A0A317PMF5</accession>
<name>A0A317PMF5_9HYPH</name>
<protein>
    <submittedName>
        <fullName evidence="4">Putative dehydrogenase</fullName>
    </submittedName>
</protein>
<reference evidence="4 5" key="1">
    <citation type="submission" date="2018-05" db="EMBL/GenBank/DDBJ databases">
        <title>Genomic Encyclopedia of Type Strains, Phase IV (KMG-IV): sequencing the most valuable type-strain genomes for metagenomic binning, comparative biology and taxonomic classification.</title>
        <authorList>
            <person name="Goeker M."/>
        </authorList>
    </citation>
    <scope>NUCLEOTIDE SEQUENCE [LARGE SCALE GENOMIC DNA]</scope>
    <source>
        <strain evidence="4 5">DSM 16791</strain>
    </source>
</reference>
<evidence type="ECO:0000259" key="3">
    <source>
        <dbReference type="Pfam" id="PF22725"/>
    </source>
</evidence>
<dbReference type="OrthoDB" id="9768836at2"/>
<dbReference type="Pfam" id="PF01408">
    <property type="entry name" value="GFO_IDH_MocA"/>
    <property type="match status" value="1"/>
</dbReference>
<keyword evidence="1" id="KW-0560">Oxidoreductase</keyword>
<dbReference type="PANTHER" id="PTHR43818:SF11">
    <property type="entry name" value="BCDNA.GH03377"/>
    <property type="match status" value="1"/>
</dbReference>
<evidence type="ECO:0000256" key="1">
    <source>
        <dbReference type="ARBA" id="ARBA00023002"/>
    </source>
</evidence>
<gene>
    <name evidence="4" type="ORF">DFR52_102356</name>
</gene>
<evidence type="ECO:0000313" key="4">
    <source>
        <dbReference type="EMBL" id="PWW01693.1"/>
    </source>
</evidence>